<accession>A0A4D6NFV9</accession>
<evidence type="ECO:0000313" key="2">
    <source>
        <dbReference type="EMBL" id="QCE11065.1"/>
    </source>
</evidence>
<evidence type="ECO:0000256" key="1">
    <source>
        <dbReference type="SAM" id="MobiDB-lite"/>
    </source>
</evidence>
<reference evidence="2 3" key="1">
    <citation type="submission" date="2019-04" db="EMBL/GenBank/DDBJ databases">
        <title>An improved genome assembly and genetic linkage map for asparagus bean, Vigna unguiculata ssp. sesquipedialis.</title>
        <authorList>
            <person name="Xia Q."/>
            <person name="Zhang R."/>
            <person name="Dong Y."/>
        </authorList>
    </citation>
    <scope>NUCLEOTIDE SEQUENCE [LARGE SCALE GENOMIC DNA]</scope>
    <source>
        <tissue evidence="2">Leaf</tissue>
    </source>
</reference>
<protein>
    <submittedName>
        <fullName evidence="2">Uncharacterized protein</fullName>
    </submittedName>
</protein>
<gene>
    <name evidence="2" type="ORF">DEO72_LG10g2298</name>
</gene>
<feature type="region of interest" description="Disordered" evidence="1">
    <location>
        <begin position="33"/>
        <end position="67"/>
    </location>
</feature>
<proteinExistence type="predicted"/>
<evidence type="ECO:0000313" key="3">
    <source>
        <dbReference type="Proteomes" id="UP000501690"/>
    </source>
</evidence>
<dbReference type="Proteomes" id="UP000501690">
    <property type="component" value="Linkage Group LG10"/>
</dbReference>
<name>A0A4D6NFV9_VIGUN</name>
<keyword evidence="3" id="KW-1185">Reference proteome</keyword>
<dbReference type="AlphaFoldDB" id="A0A4D6NFV9"/>
<sequence length="67" mass="7010">MVLPGERIGEEVPTLSCAWRKGGTLPGGVRVTRRSLQRLAPGGGVGSTRRKRSSRRSVVDLAPGGVA</sequence>
<organism evidence="2 3">
    <name type="scientific">Vigna unguiculata</name>
    <name type="common">Cowpea</name>
    <dbReference type="NCBI Taxonomy" id="3917"/>
    <lineage>
        <taxon>Eukaryota</taxon>
        <taxon>Viridiplantae</taxon>
        <taxon>Streptophyta</taxon>
        <taxon>Embryophyta</taxon>
        <taxon>Tracheophyta</taxon>
        <taxon>Spermatophyta</taxon>
        <taxon>Magnoliopsida</taxon>
        <taxon>eudicotyledons</taxon>
        <taxon>Gunneridae</taxon>
        <taxon>Pentapetalae</taxon>
        <taxon>rosids</taxon>
        <taxon>fabids</taxon>
        <taxon>Fabales</taxon>
        <taxon>Fabaceae</taxon>
        <taxon>Papilionoideae</taxon>
        <taxon>50 kb inversion clade</taxon>
        <taxon>NPAAA clade</taxon>
        <taxon>indigoferoid/millettioid clade</taxon>
        <taxon>Phaseoleae</taxon>
        <taxon>Vigna</taxon>
    </lineage>
</organism>
<dbReference type="EMBL" id="CP039354">
    <property type="protein sequence ID" value="QCE11065.1"/>
    <property type="molecule type" value="Genomic_DNA"/>
</dbReference>